<dbReference type="Pfam" id="PF17171">
    <property type="entry name" value="GST_C_6"/>
    <property type="match status" value="1"/>
</dbReference>
<dbReference type="SFLD" id="SFLDG01200">
    <property type="entry name" value="SUF1.1"/>
    <property type="match status" value="1"/>
</dbReference>
<dbReference type="Proteomes" id="UP000575898">
    <property type="component" value="Unassembled WGS sequence"/>
</dbReference>
<dbReference type="AlphaFoldDB" id="A0A840MS64"/>
<dbReference type="SFLD" id="SFLDS00019">
    <property type="entry name" value="Glutathione_Transferase_(cytos"/>
    <property type="match status" value="1"/>
</dbReference>
<dbReference type="InterPro" id="IPR026928">
    <property type="entry name" value="FAX/IsoI-like"/>
</dbReference>
<dbReference type="InterPro" id="IPR050931">
    <property type="entry name" value="Mito_Protein_Transport_Metaxin"/>
</dbReference>
<dbReference type="GO" id="GO:0005737">
    <property type="term" value="C:cytoplasm"/>
    <property type="evidence" value="ECO:0007669"/>
    <property type="project" value="TreeGrafter"/>
</dbReference>
<sequence length="227" mass="26344">MKLETYFRLTGLPYEVIKGDHVFRAPKRKLPFIDDNGQIIADSSIIIQHLKTRYNDQLDDHLDATDRAVAHAFQRMFEESLYWPTLYGRWLDDRNWSWMRGLFFGKLPPVVRQLVQTLAQRKLRRDCVGQGMGHHTPEQIYAFGCKDIDAVVAFLGDKPFFMGNQPCTLDATVFGFLANLLWTPVKSPVIDHARQYPQLNAYCHRMWARCFADRPLPDHAYQAVAQS</sequence>
<accession>A0A840MS64</accession>
<evidence type="ECO:0000313" key="4">
    <source>
        <dbReference type="Proteomes" id="UP000575898"/>
    </source>
</evidence>
<dbReference type="Gene3D" id="3.40.30.10">
    <property type="entry name" value="Glutaredoxin"/>
    <property type="match status" value="1"/>
</dbReference>
<dbReference type="CDD" id="cd03193">
    <property type="entry name" value="GST_C_Metaxin"/>
    <property type="match status" value="1"/>
</dbReference>
<dbReference type="EMBL" id="JACHHY010000022">
    <property type="protein sequence ID" value="MBB5019987.1"/>
    <property type="molecule type" value="Genomic_DNA"/>
</dbReference>
<dbReference type="InterPro" id="IPR040079">
    <property type="entry name" value="Glutathione_S-Trfase"/>
</dbReference>
<dbReference type="SUPFAM" id="SSF52833">
    <property type="entry name" value="Thioredoxin-like"/>
    <property type="match status" value="1"/>
</dbReference>
<dbReference type="PANTHER" id="PTHR12289:SF41">
    <property type="entry name" value="FAILED AXON CONNECTIONS-RELATED"/>
    <property type="match status" value="1"/>
</dbReference>
<dbReference type="Pfam" id="PF17172">
    <property type="entry name" value="GST_N_4"/>
    <property type="match status" value="1"/>
</dbReference>
<dbReference type="InterPro" id="IPR036282">
    <property type="entry name" value="Glutathione-S-Trfase_C_sf"/>
</dbReference>
<comment type="caution">
    <text evidence="3">The sequence shown here is derived from an EMBL/GenBank/DDBJ whole genome shotgun (WGS) entry which is preliminary data.</text>
</comment>
<dbReference type="SUPFAM" id="SSF47616">
    <property type="entry name" value="GST C-terminal domain-like"/>
    <property type="match status" value="1"/>
</dbReference>
<proteinExistence type="predicted"/>
<feature type="domain" description="Metaxin glutathione S-transferase" evidence="1">
    <location>
        <begin position="146"/>
        <end position="206"/>
    </location>
</feature>
<dbReference type="SFLD" id="SFLDG01180">
    <property type="entry name" value="SUF1"/>
    <property type="match status" value="1"/>
</dbReference>
<dbReference type="InterPro" id="IPR033468">
    <property type="entry name" value="Metaxin_GST"/>
</dbReference>
<dbReference type="GO" id="GO:0016740">
    <property type="term" value="F:transferase activity"/>
    <property type="evidence" value="ECO:0007669"/>
    <property type="project" value="UniProtKB-KW"/>
</dbReference>
<dbReference type="InterPro" id="IPR012336">
    <property type="entry name" value="Thioredoxin-like_fold"/>
</dbReference>
<feature type="domain" description="Thioredoxin-like fold" evidence="2">
    <location>
        <begin position="1"/>
        <end position="95"/>
    </location>
</feature>
<protein>
    <submittedName>
        <fullName evidence="3">Glutathione S-transferase</fullName>
    </submittedName>
</protein>
<name>A0A840MS64_9PROT</name>
<reference evidence="3 4" key="1">
    <citation type="submission" date="2020-08" db="EMBL/GenBank/DDBJ databases">
        <title>Genomic Encyclopedia of Type Strains, Phase IV (KMG-IV): sequencing the most valuable type-strain genomes for metagenomic binning, comparative biology and taxonomic classification.</title>
        <authorList>
            <person name="Goeker M."/>
        </authorList>
    </citation>
    <scope>NUCLEOTIDE SEQUENCE [LARGE SCALE GENOMIC DNA]</scope>
    <source>
        <strain evidence="3 4">DSM 27165</strain>
    </source>
</reference>
<organism evidence="3 4">
    <name type="scientific">Chitinivorax tropicus</name>
    <dbReference type="NCBI Taxonomy" id="714531"/>
    <lineage>
        <taxon>Bacteria</taxon>
        <taxon>Pseudomonadati</taxon>
        <taxon>Pseudomonadota</taxon>
        <taxon>Betaproteobacteria</taxon>
        <taxon>Chitinivorax</taxon>
    </lineage>
</organism>
<dbReference type="Gene3D" id="1.20.1050.10">
    <property type="match status" value="1"/>
</dbReference>
<evidence type="ECO:0000259" key="2">
    <source>
        <dbReference type="Pfam" id="PF17172"/>
    </source>
</evidence>
<dbReference type="InterPro" id="IPR036249">
    <property type="entry name" value="Thioredoxin-like_sf"/>
</dbReference>
<dbReference type="PANTHER" id="PTHR12289">
    <property type="entry name" value="METAXIN RELATED"/>
    <property type="match status" value="1"/>
</dbReference>
<keyword evidence="3" id="KW-0808">Transferase</keyword>
<evidence type="ECO:0000259" key="1">
    <source>
        <dbReference type="Pfam" id="PF17171"/>
    </source>
</evidence>
<keyword evidence="4" id="KW-1185">Reference proteome</keyword>
<gene>
    <name evidence="3" type="ORF">HNQ59_003295</name>
</gene>
<evidence type="ECO:0000313" key="3">
    <source>
        <dbReference type="EMBL" id="MBB5019987.1"/>
    </source>
</evidence>